<dbReference type="Proteomes" id="UP000403266">
    <property type="component" value="Unassembled WGS sequence"/>
</dbReference>
<feature type="region of interest" description="Disordered" evidence="4">
    <location>
        <begin position="1"/>
        <end position="27"/>
    </location>
</feature>
<dbReference type="GO" id="GO:0004252">
    <property type="term" value="F:serine-type endopeptidase activity"/>
    <property type="evidence" value="ECO:0007669"/>
    <property type="project" value="InterPro"/>
</dbReference>
<comment type="similarity">
    <text evidence="1">Belongs to the peptidase S1C family.</text>
</comment>
<protein>
    <submittedName>
        <fullName evidence="5">Trypsin-like peptidase domain-containing protein</fullName>
    </submittedName>
</protein>
<keyword evidence="2" id="KW-0645">Protease</keyword>
<dbReference type="InterPro" id="IPR051201">
    <property type="entry name" value="Chloro_Bact_Ser_Proteases"/>
</dbReference>
<dbReference type="EMBL" id="VOSK01000507">
    <property type="protein sequence ID" value="MPR30988.1"/>
    <property type="molecule type" value="Genomic_DNA"/>
</dbReference>
<gene>
    <name evidence="5" type="ORF">FS320_40240</name>
</gene>
<dbReference type="InterPro" id="IPR043504">
    <property type="entry name" value="Peptidase_S1_PA_chymotrypsin"/>
</dbReference>
<dbReference type="PRINTS" id="PR00834">
    <property type="entry name" value="PROTEASES2C"/>
</dbReference>
<keyword evidence="6" id="KW-1185">Reference proteome</keyword>
<name>A0A5N7MVR4_9HYPH</name>
<dbReference type="PANTHER" id="PTHR43343:SF3">
    <property type="entry name" value="PROTEASE DO-LIKE 8, CHLOROPLASTIC"/>
    <property type="match status" value="1"/>
</dbReference>
<sequence length="205" mass="21507">MQLPPAPQPSAASPTPSKPKATGDSSGTGFFVGNDGSLLTNAHVVDECTTIRVTLDGREPLPARLAASDKANDLALLRVDHRPTKLAAIRIGIRLGEPVAVFGFPLSNVLASTGNFTLGNVTALAGLGDDTRHIQISAPVQPGNSGGPLLDHQGNLVGVVTYKLNALKTYPSERGRGILGAARGNVGSWRSMRTRSTMPFWRCYG</sequence>
<dbReference type="InterPro" id="IPR009003">
    <property type="entry name" value="Peptidase_S1_PA"/>
</dbReference>
<dbReference type="SUPFAM" id="SSF50494">
    <property type="entry name" value="Trypsin-like serine proteases"/>
    <property type="match status" value="1"/>
</dbReference>
<evidence type="ECO:0000313" key="5">
    <source>
        <dbReference type="EMBL" id="MPR30988.1"/>
    </source>
</evidence>
<evidence type="ECO:0000256" key="2">
    <source>
        <dbReference type="ARBA" id="ARBA00022670"/>
    </source>
</evidence>
<proteinExistence type="inferred from homology"/>
<accession>A0A5N7MVR4</accession>
<dbReference type="InterPro" id="IPR001940">
    <property type="entry name" value="Peptidase_S1C"/>
</dbReference>
<dbReference type="Gene3D" id="2.40.10.10">
    <property type="entry name" value="Trypsin-like serine proteases"/>
    <property type="match status" value="2"/>
</dbReference>
<evidence type="ECO:0000256" key="3">
    <source>
        <dbReference type="ARBA" id="ARBA00022801"/>
    </source>
</evidence>
<dbReference type="Pfam" id="PF13365">
    <property type="entry name" value="Trypsin_2"/>
    <property type="match status" value="1"/>
</dbReference>
<dbReference type="AlphaFoldDB" id="A0A5N7MVR4"/>
<evidence type="ECO:0000313" key="6">
    <source>
        <dbReference type="Proteomes" id="UP000403266"/>
    </source>
</evidence>
<comment type="caution">
    <text evidence="5">The sequence shown here is derived from an EMBL/GenBank/DDBJ whole genome shotgun (WGS) entry which is preliminary data.</text>
</comment>
<evidence type="ECO:0000256" key="1">
    <source>
        <dbReference type="ARBA" id="ARBA00010541"/>
    </source>
</evidence>
<dbReference type="GO" id="GO:0006508">
    <property type="term" value="P:proteolysis"/>
    <property type="evidence" value="ECO:0007669"/>
    <property type="project" value="UniProtKB-KW"/>
</dbReference>
<evidence type="ECO:0000256" key="4">
    <source>
        <dbReference type="SAM" id="MobiDB-lite"/>
    </source>
</evidence>
<keyword evidence="3" id="KW-0378">Hydrolase</keyword>
<feature type="compositionally biased region" description="Low complexity" evidence="4">
    <location>
        <begin position="9"/>
        <end position="22"/>
    </location>
</feature>
<reference evidence="5 6" key="1">
    <citation type="journal article" date="2019" name="Syst. Appl. Microbiol.">
        <title>Microvirga tunisiensis sp. nov., a root nodule symbiotic bacterium isolated from Lupinus micranthus and L. luteus grown in Northern Tunisia.</title>
        <authorList>
            <person name="Msaddak A."/>
            <person name="Rejili M."/>
            <person name="Duran D."/>
            <person name="Mars M."/>
            <person name="Palacios J.M."/>
            <person name="Ruiz-Argueso T."/>
            <person name="Rey L."/>
            <person name="Imperial J."/>
        </authorList>
    </citation>
    <scope>NUCLEOTIDE SEQUENCE [LARGE SCALE GENOMIC DNA]</scope>
    <source>
        <strain evidence="5 6">Lmie10</strain>
    </source>
</reference>
<organism evidence="5 6">
    <name type="scientific">Microvirga tunisiensis</name>
    <dbReference type="NCBI Taxonomy" id="2108360"/>
    <lineage>
        <taxon>Bacteria</taxon>
        <taxon>Pseudomonadati</taxon>
        <taxon>Pseudomonadota</taxon>
        <taxon>Alphaproteobacteria</taxon>
        <taxon>Hyphomicrobiales</taxon>
        <taxon>Methylobacteriaceae</taxon>
        <taxon>Microvirga</taxon>
    </lineage>
</organism>
<dbReference type="PANTHER" id="PTHR43343">
    <property type="entry name" value="PEPTIDASE S12"/>
    <property type="match status" value="1"/>
</dbReference>
<dbReference type="RefSeq" id="WP_162003562.1">
    <property type="nucleotide sequence ID" value="NZ_VOSJ01000546.1"/>
</dbReference>